<dbReference type="AlphaFoldDB" id="A0A916SY86"/>
<feature type="compositionally biased region" description="Low complexity" evidence="1">
    <location>
        <begin position="1"/>
        <end position="15"/>
    </location>
</feature>
<dbReference type="EMBL" id="BMHI01000002">
    <property type="protein sequence ID" value="GGB23080.1"/>
    <property type="molecule type" value="Genomic_DNA"/>
</dbReference>
<organism evidence="2 3">
    <name type="scientific">Flexivirga endophytica</name>
    <dbReference type="NCBI Taxonomy" id="1849103"/>
    <lineage>
        <taxon>Bacteria</taxon>
        <taxon>Bacillati</taxon>
        <taxon>Actinomycetota</taxon>
        <taxon>Actinomycetes</taxon>
        <taxon>Micrococcales</taxon>
        <taxon>Dermacoccaceae</taxon>
        <taxon>Flexivirga</taxon>
    </lineage>
</organism>
<feature type="region of interest" description="Disordered" evidence="1">
    <location>
        <begin position="1"/>
        <end position="22"/>
    </location>
</feature>
<dbReference type="RefSeq" id="WP_188836011.1">
    <property type="nucleotide sequence ID" value="NZ_BMHI01000002.1"/>
</dbReference>
<feature type="region of interest" description="Disordered" evidence="1">
    <location>
        <begin position="286"/>
        <end position="311"/>
    </location>
</feature>
<evidence type="ECO:0000313" key="2">
    <source>
        <dbReference type="EMBL" id="GGB23080.1"/>
    </source>
</evidence>
<gene>
    <name evidence="2" type="ORF">GCM10011492_11150</name>
</gene>
<dbReference type="SUPFAM" id="SSF51735">
    <property type="entry name" value="NAD(P)-binding Rossmann-fold domains"/>
    <property type="match status" value="1"/>
</dbReference>
<proteinExistence type="predicted"/>
<sequence length="311" mass="33174">MDTTSDSADSTTPRTADAEAAADGGPLAGQIVLIAGASRGLGRACAIEFAAAGAYVVCTGRSTRSAPTHHEPADLTLERTVDEVEAQGGHGEWHRCDHTDPVQVEDLVRDVVDRHGRIDILVNNAWGGHDHHDQPGGEEVWDEPLDQFRAMLLGGAYSDFVTSMLTLKLAMAPAGKGLILTSTWHTPEPPAWLPYESSKAAKNRLVYALGYHLQPKGIPAIAVAPGWMRTELMEAKVPAEELAGNTESPRYAARVMVALATDPKVQRFSGQVVDVGELAVAYGVTDLDGTQPQPNAGRFEPSRALPPHPEG</sequence>
<dbReference type="PRINTS" id="PR00081">
    <property type="entry name" value="GDHRDH"/>
</dbReference>
<evidence type="ECO:0000313" key="3">
    <source>
        <dbReference type="Proteomes" id="UP000636793"/>
    </source>
</evidence>
<dbReference type="Gene3D" id="3.40.50.720">
    <property type="entry name" value="NAD(P)-binding Rossmann-like Domain"/>
    <property type="match status" value="1"/>
</dbReference>
<evidence type="ECO:0000256" key="1">
    <source>
        <dbReference type="SAM" id="MobiDB-lite"/>
    </source>
</evidence>
<keyword evidence="3" id="KW-1185">Reference proteome</keyword>
<reference evidence="2" key="1">
    <citation type="journal article" date="2014" name="Int. J. Syst. Evol. Microbiol.">
        <title>Complete genome sequence of Corynebacterium casei LMG S-19264T (=DSM 44701T), isolated from a smear-ripened cheese.</title>
        <authorList>
            <consortium name="US DOE Joint Genome Institute (JGI-PGF)"/>
            <person name="Walter F."/>
            <person name="Albersmeier A."/>
            <person name="Kalinowski J."/>
            <person name="Ruckert C."/>
        </authorList>
    </citation>
    <scope>NUCLEOTIDE SEQUENCE</scope>
    <source>
        <strain evidence="2">CGMCC 1.15085</strain>
    </source>
</reference>
<dbReference type="Proteomes" id="UP000636793">
    <property type="component" value="Unassembled WGS sequence"/>
</dbReference>
<comment type="caution">
    <text evidence="2">The sequence shown here is derived from an EMBL/GenBank/DDBJ whole genome shotgun (WGS) entry which is preliminary data.</text>
</comment>
<accession>A0A916SY86</accession>
<dbReference type="InterPro" id="IPR002347">
    <property type="entry name" value="SDR_fam"/>
</dbReference>
<dbReference type="PANTHER" id="PTHR44147:SF2">
    <property type="entry name" value="DEHYDROGENASE_REDUCTASE SDR FAMILY MEMBER 1"/>
    <property type="match status" value="1"/>
</dbReference>
<reference evidence="2" key="2">
    <citation type="submission" date="2020-09" db="EMBL/GenBank/DDBJ databases">
        <authorList>
            <person name="Sun Q."/>
            <person name="Zhou Y."/>
        </authorList>
    </citation>
    <scope>NUCLEOTIDE SEQUENCE</scope>
    <source>
        <strain evidence="2">CGMCC 1.15085</strain>
    </source>
</reference>
<dbReference type="PANTHER" id="PTHR44147">
    <property type="entry name" value="DEHYDROGENASE/REDUCTASE SDR FAMILY MEMBER 1"/>
    <property type="match status" value="1"/>
</dbReference>
<dbReference type="Pfam" id="PF00106">
    <property type="entry name" value="adh_short"/>
    <property type="match status" value="1"/>
</dbReference>
<protein>
    <submittedName>
        <fullName evidence="2">Oxidoreductase</fullName>
    </submittedName>
</protein>
<dbReference type="InterPro" id="IPR036291">
    <property type="entry name" value="NAD(P)-bd_dom_sf"/>
</dbReference>
<name>A0A916SY86_9MICO</name>